<protein>
    <submittedName>
        <fullName evidence="2">Uncharacterized protein</fullName>
    </submittedName>
</protein>
<dbReference type="EMBL" id="LSRE01000044">
    <property type="protein sequence ID" value="KXO91203.1"/>
    <property type="molecule type" value="Genomic_DNA"/>
</dbReference>
<reference evidence="1 4" key="3">
    <citation type="submission" date="2016-02" db="EMBL/GenBank/DDBJ databases">
        <authorList>
            <person name="Teng J.L."/>
            <person name="Tang Y."/>
            <person name="Huang Y."/>
            <person name="Guo F."/>
            <person name="Wei W."/>
            <person name="Chen J.H."/>
            <person name="Wong S.Y."/>
            <person name="Lau S.K."/>
            <person name="Woo P.C."/>
        </authorList>
    </citation>
    <scope>NUCLEOTIDE SEQUENCE [LARGE SCALE GENOMIC DNA]</scope>
    <source>
        <strain evidence="1 4">JCM 13375</strain>
    </source>
</reference>
<evidence type="ECO:0000313" key="1">
    <source>
        <dbReference type="EMBL" id="KXO91203.1"/>
    </source>
</evidence>
<organism evidence="2 3">
    <name type="scientific">Tsukamurella pseudospumae</name>
    <dbReference type="NCBI Taxonomy" id="239498"/>
    <lineage>
        <taxon>Bacteria</taxon>
        <taxon>Bacillati</taxon>
        <taxon>Actinomycetota</taxon>
        <taxon>Actinomycetes</taxon>
        <taxon>Mycobacteriales</taxon>
        <taxon>Tsukamurellaceae</taxon>
        <taxon>Tsukamurella</taxon>
    </lineage>
</organism>
<accession>A0A138A889</accession>
<evidence type="ECO:0000313" key="2">
    <source>
        <dbReference type="EMBL" id="KXP06689.1"/>
    </source>
</evidence>
<dbReference type="RefSeq" id="WP_068572521.1">
    <property type="nucleotide sequence ID" value="NZ_LSRE01000044.1"/>
</dbReference>
<comment type="caution">
    <text evidence="2">The sequence shown here is derived from an EMBL/GenBank/DDBJ whole genome shotgun (WGS) entry which is preliminary data.</text>
</comment>
<sequence>MTSIKEPVTLEERRAMIRVIVSGLHKYGRPVSQQMQDFVDGKVDDPGPLPSPESLLRLRDIKPRWWQRLLGR</sequence>
<reference evidence="3" key="1">
    <citation type="submission" date="2016-02" db="EMBL/GenBank/DDBJ databases">
        <authorList>
            <person name="Wen L."/>
            <person name="He K."/>
            <person name="Yang H."/>
        </authorList>
    </citation>
    <scope>NUCLEOTIDE SEQUENCE [LARGE SCALE GENOMIC DNA]</scope>
    <source>
        <strain evidence="3">JCM 15929</strain>
    </source>
</reference>
<keyword evidence="4" id="KW-1185">Reference proteome</keyword>
<proteinExistence type="predicted"/>
<name>A0A138A889_9ACTN</name>
<dbReference type="OrthoDB" id="9932191at2"/>
<dbReference type="AlphaFoldDB" id="A0A138A889"/>
<dbReference type="Proteomes" id="UP000070258">
    <property type="component" value="Unassembled WGS sequence"/>
</dbReference>
<dbReference type="Proteomes" id="UP000070409">
    <property type="component" value="Unassembled WGS sequence"/>
</dbReference>
<dbReference type="EMBL" id="LSRF01000056">
    <property type="protein sequence ID" value="KXP06689.1"/>
    <property type="molecule type" value="Genomic_DNA"/>
</dbReference>
<reference evidence="2" key="2">
    <citation type="submission" date="2016-02" db="EMBL/GenBank/DDBJ databases">
        <authorList>
            <person name="Teng J.L."/>
            <person name="Yang Y."/>
            <person name="Huang Y."/>
            <person name="Guo F."/>
            <person name="Wei W."/>
            <person name="Chen J.H."/>
            <person name="Wong S.Y."/>
            <person name="Lau S.K."/>
            <person name="Woo P.C."/>
        </authorList>
    </citation>
    <scope>NUCLEOTIDE SEQUENCE</scope>
    <source>
        <strain evidence="2">JCM 15929</strain>
    </source>
</reference>
<gene>
    <name evidence="2" type="ORF">AXK60_11505</name>
    <name evidence="1" type="ORF">AXK61_06485</name>
</gene>
<evidence type="ECO:0000313" key="3">
    <source>
        <dbReference type="Proteomes" id="UP000070258"/>
    </source>
</evidence>
<evidence type="ECO:0000313" key="4">
    <source>
        <dbReference type="Proteomes" id="UP000070409"/>
    </source>
</evidence>